<keyword evidence="1" id="KW-0547">Nucleotide-binding</keyword>
<dbReference type="PANTHER" id="PTHR42997:SF1">
    <property type="entry name" value="AP-4-A PHOSPHORYLASE"/>
    <property type="match status" value="1"/>
</dbReference>
<evidence type="ECO:0000256" key="2">
    <source>
        <dbReference type="PROSITE-ProRule" id="PRU00464"/>
    </source>
</evidence>
<dbReference type="SUPFAM" id="SSF54197">
    <property type="entry name" value="HIT-like"/>
    <property type="match status" value="1"/>
</dbReference>
<sequence length="182" mass="20603">MDVLWSPWRYRYIAGLDRQPEHPAEAATTCPFCRIPAEKRDAENFVLYRGRHNFVLLNIHPYINGHVMVVPYAHVGRLSVLPTEAGYEMFDLTRYLTEILTQEYRAMGCNVGMNLGQAAGAGIADHLHMHVMPRWFGDVNFVTTIGETRVLPEELSTTYARLHPYFAKLEENGLPPGSPAST</sequence>
<accession>A0ABX8AZ55</accession>
<feature type="short sequence motif" description="Histidine triad motif" evidence="2">
    <location>
        <begin position="126"/>
        <end position="130"/>
    </location>
</feature>
<proteinExistence type="predicted"/>
<dbReference type="InterPro" id="IPR039383">
    <property type="entry name" value="FHIT"/>
</dbReference>
<dbReference type="EMBL" id="CP072642">
    <property type="protein sequence ID" value="QUV94002.1"/>
    <property type="molecule type" value="Genomic_DNA"/>
</dbReference>
<feature type="domain" description="HIT" evidence="3">
    <location>
        <begin position="31"/>
        <end position="141"/>
    </location>
</feature>
<keyword evidence="5" id="KW-1185">Reference proteome</keyword>
<dbReference type="RefSeq" id="WP_211422329.1">
    <property type="nucleotide sequence ID" value="NZ_CP072642.1"/>
</dbReference>
<dbReference type="PANTHER" id="PTHR42997">
    <property type="entry name" value="HIT FAMILY HYDROLASE"/>
    <property type="match status" value="1"/>
</dbReference>
<dbReference type="InterPro" id="IPR052908">
    <property type="entry name" value="AP-4-A_phosphorylase"/>
</dbReference>
<name>A0ABX8AZ55_9BACT</name>
<organism evidence="4 5">
    <name type="scientific">Chloracidobacterium sp. N</name>
    <dbReference type="NCBI Taxonomy" id="2821540"/>
    <lineage>
        <taxon>Bacteria</taxon>
        <taxon>Pseudomonadati</taxon>
        <taxon>Acidobacteriota</taxon>
        <taxon>Terriglobia</taxon>
        <taxon>Terriglobales</taxon>
        <taxon>Acidobacteriaceae</taxon>
        <taxon>Chloracidobacterium</taxon>
        <taxon>Chloracidobacterium aggregatum</taxon>
    </lineage>
</organism>
<evidence type="ECO:0000313" key="5">
    <source>
        <dbReference type="Proteomes" id="UP000677668"/>
    </source>
</evidence>
<protein>
    <submittedName>
        <fullName evidence="4">HIT domain-containing protein</fullName>
    </submittedName>
</protein>
<dbReference type="InterPro" id="IPR011146">
    <property type="entry name" value="HIT-like"/>
</dbReference>
<dbReference type="PROSITE" id="PS51084">
    <property type="entry name" value="HIT_2"/>
    <property type="match status" value="1"/>
</dbReference>
<evidence type="ECO:0000256" key="1">
    <source>
        <dbReference type="ARBA" id="ARBA00022741"/>
    </source>
</evidence>
<evidence type="ECO:0000259" key="3">
    <source>
        <dbReference type="PROSITE" id="PS51084"/>
    </source>
</evidence>
<evidence type="ECO:0000313" key="4">
    <source>
        <dbReference type="EMBL" id="QUV94002.1"/>
    </source>
</evidence>
<dbReference type="Proteomes" id="UP000677668">
    <property type="component" value="Chromosome 1"/>
</dbReference>
<dbReference type="Gene3D" id="3.30.428.10">
    <property type="entry name" value="HIT-like"/>
    <property type="match status" value="1"/>
</dbReference>
<dbReference type="InterPro" id="IPR036265">
    <property type="entry name" value="HIT-like_sf"/>
</dbReference>
<dbReference type="CDD" id="cd01275">
    <property type="entry name" value="FHIT"/>
    <property type="match status" value="1"/>
</dbReference>
<reference evidence="4 5" key="1">
    <citation type="submission" date="2021-03" db="EMBL/GenBank/DDBJ databases">
        <title>Genomic and phenotypic characterization of Chloracidobacterium isolates provides evidence for multiple species.</title>
        <authorList>
            <person name="Saini M.K."/>
            <person name="Costas A.M.G."/>
            <person name="Tank M."/>
            <person name="Bryant D.A."/>
        </authorList>
    </citation>
    <scope>NUCLEOTIDE SEQUENCE [LARGE SCALE GENOMIC DNA]</scope>
    <source>
        <strain evidence="4 5">N</strain>
    </source>
</reference>
<gene>
    <name evidence="4" type="ORF">J8C05_00615</name>
</gene>
<dbReference type="Pfam" id="PF01230">
    <property type="entry name" value="HIT"/>
    <property type="match status" value="1"/>
</dbReference>